<dbReference type="GO" id="GO:0005047">
    <property type="term" value="F:signal recognition particle binding"/>
    <property type="evidence" value="ECO:0007669"/>
    <property type="project" value="TreeGrafter"/>
</dbReference>
<keyword evidence="3 8" id="KW-0547">Nucleotide-binding</keyword>
<dbReference type="Gene3D" id="1.20.120.140">
    <property type="entry name" value="Signal recognition particle SRP54, nucleotide-binding domain"/>
    <property type="match status" value="1"/>
</dbReference>
<evidence type="ECO:0000259" key="10">
    <source>
        <dbReference type="PROSITE" id="PS00300"/>
    </source>
</evidence>
<feature type="binding site" evidence="8">
    <location>
        <begin position="341"/>
        <end position="344"/>
    </location>
    <ligand>
        <name>GTP</name>
        <dbReference type="ChEBI" id="CHEBI:37565"/>
    </ligand>
</feature>
<dbReference type="SMART" id="SM00963">
    <property type="entry name" value="SRP54_N"/>
    <property type="match status" value="1"/>
</dbReference>
<dbReference type="InterPro" id="IPR000897">
    <property type="entry name" value="SRP54_GTPase_dom"/>
</dbReference>
<name>A0A0E3X000_METMT</name>
<dbReference type="SMART" id="SM00382">
    <property type="entry name" value="AAA"/>
    <property type="match status" value="1"/>
</dbReference>
<dbReference type="InterPro" id="IPR004390">
    <property type="entry name" value="SR_rcpt_FtsY"/>
</dbReference>
<feature type="region of interest" description="Disordered" evidence="9">
    <location>
        <begin position="56"/>
        <end position="87"/>
    </location>
</feature>
<dbReference type="HAMAP" id="MF_00920">
    <property type="entry name" value="FtsY"/>
    <property type="match status" value="1"/>
</dbReference>
<dbReference type="PATRIC" id="fig|1434104.5.peg.757"/>
<gene>
    <name evidence="8" type="primary">ftsY</name>
    <name evidence="11" type="ORF">MCMEM_0701</name>
</gene>
<dbReference type="NCBIfam" id="TIGR00064">
    <property type="entry name" value="ftsY"/>
    <property type="match status" value="1"/>
</dbReference>
<sequence length="389" mass="42323">MFNKLKDKLNNFKQSIGKTIDEKAVDLEEPIVESVEGPIEETTEAPIEETMVEEVTEVAEEVPAEPVKVAAEPSTQGQSDVPETQSEKKASFKQKIGFAQKAKALVFEREVILDEDDISDALWELEMALLESDIAITVAEAIVEAVKEELVGSRKKIGSNTGELVEQALRNAIYNVMAANVFDLDEYIEKADKPVHIVFIGINGTGKTTTISKMAKRLKDMNYSVVIAAGDTFRAGAIDQIAIHAERIGVKLIKHQEGGDPAAVVYDAVQHAKANNADVILSDTAGRMHTNVNLMAQLEKVCRVSTPDLIIFVDEAVAGNDAVERAEQFNGAVPIDGSILTKTDADSKGGAAISIAYITGKPILFLGMGQGYDDLQKFDPKWFVDQLFE</sequence>
<evidence type="ECO:0000256" key="8">
    <source>
        <dbReference type="HAMAP-Rule" id="MF_00920"/>
    </source>
</evidence>
<dbReference type="CDD" id="cd17874">
    <property type="entry name" value="FtsY"/>
    <property type="match status" value="1"/>
</dbReference>
<evidence type="ECO:0000256" key="1">
    <source>
        <dbReference type="ARBA" id="ARBA00022475"/>
    </source>
</evidence>
<evidence type="ECO:0000313" key="12">
    <source>
        <dbReference type="Proteomes" id="UP000033048"/>
    </source>
</evidence>
<dbReference type="EC" id="3.6.5.4" evidence="8"/>
<protein>
    <recommendedName>
        <fullName evidence="8">Signal recognition particle receptor FtsY</fullName>
        <shortName evidence="8">SRP receptor</shortName>
        <ecNumber evidence="8">3.6.5.4</ecNumber>
    </recommendedName>
</protein>
<dbReference type="GO" id="GO:0006614">
    <property type="term" value="P:SRP-dependent cotranslational protein targeting to membrane"/>
    <property type="evidence" value="ECO:0007669"/>
    <property type="project" value="InterPro"/>
</dbReference>
<dbReference type="HOGENOM" id="CLU_009301_3_1_2"/>
<organism evidence="11 12">
    <name type="scientific">Methanococcoides methylutens MM1</name>
    <dbReference type="NCBI Taxonomy" id="1434104"/>
    <lineage>
        <taxon>Archaea</taxon>
        <taxon>Methanobacteriati</taxon>
        <taxon>Methanobacteriota</taxon>
        <taxon>Stenosarchaea group</taxon>
        <taxon>Methanomicrobia</taxon>
        <taxon>Methanosarcinales</taxon>
        <taxon>Methanosarcinaceae</taxon>
        <taxon>Methanococcoides</taxon>
    </lineage>
</organism>
<accession>A0A0E3X000</accession>
<comment type="similarity">
    <text evidence="8">Belongs to the GTP-binding SRP family. FtsY subfamily.</text>
</comment>
<comment type="subcellular location">
    <subcellularLocation>
        <location evidence="8">Cell membrane</location>
        <topology evidence="8">Peripheral membrane protein</topology>
        <orientation evidence="8">Cytoplasmic side</orientation>
    </subcellularLocation>
    <subcellularLocation>
        <location evidence="8">Cytoplasm</location>
    </subcellularLocation>
</comment>
<dbReference type="InterPro" id="IPR042101">
    <property type="entry name" value="SRP54_N_sf"/>
</dbReference>
<dbReference type="Proteomes" id="UP000033048">
    <property type="component" value="Chromosome"/>
</dbReference>
<dbReference type="EMBL" id="CP009518">
    <property type="protein sequence ID" value="AKB84754.1"/>
    <property type="molecule type" value="Genomic_DNA"/>
</dbReference>
<reference evidence="11 12" key="1">
    <citation type="submission" date="2014-07" db="EMBL/GenBank/DDBJ databases">
        <title>Methanogenic archaea and the global carbon cycle.</title>
        <authorList>
            <person name="Henriksen J.R."/>
            <person name="Luke J."/>
            <person name="Reinhart S."/>
            <person name="Benedict M.N."/>
            <person name="Youngblut N.D."/>
            <person name="Metcalf M.E."/>
            <person name="Whitaker R.J."/>
            <person name="Metcalf W.W."/>
        </authorList>
    </citation>
    <scope>NUCLEOTIDE SEQUENCE [LARGE SCALE GENOMIC DNA]</scope>
    <source>
        <strain evidence="11 12">MM1</strain>
    </source>
</reference>
<keyword evidence="7 8" id="KW-0675">Receptor</keyword>
<dbReference type="SMART" id="SM00962">
    <property type="entry name" value="SRP54"/>
    <property type="match status" value="1"/>
</dbReference>
<dbReference type="PANTHER" id="PTHR43134">
    <property type="entry name" value="SIGNAL RECOGNITION PARTICLE RECEPTOR SUBUNIT ALPHA"/>
    <property type="match status" value="1"/>
</dbReference>
<dbReference type="SUPFAM" id="SSF52540">
    <property type="entry name" value="P-loop containing nucleoside triphosphate hydrolases"/>
    <property type="match status" value="1"/>
</dbReference>
<dbReference type="PROSITE" id="PS00300">
    <property type="entry name" value="SRP54"/>
    <property type="match status" value="1"/>
</dbReference>
<keyword evidence="5 8" id="KW-0342">GTP-binding</keyword>
<dbReference type="FunFam" id="3.40.50.300:FF:000053">
    <property type="entry name" value="Signal recognition particle receptor FtsY"/>
    <property type="match status" value="1"/>
</dbReference>
<dbReference type="InterPro" id="IPR003593">
    <property type="entry name" value="AAA+_ATPase"/>
</dbReference>
<dbReference type="InterPro" id="IPR013822">
    <property type="entry name" value="Signal_recog_particl_SRP54_hlx"/>
</dbReference>
<dbReference type="Pfam" id="PF02881">
    <property type="entry name" value="SRP54_N"/>
    <property type="match status" value="1"/>
</dbReference>
<comment type="catalytic activity">
    <reaction evidence="8">
        <text>GTP + H2O = GDP + phosphate + H(+)</text>
        <dbReference type="Rhea" id="RHEA:19669"/>
        <dbReference type="ChEBI" id="CHEBI:15377"/>
        <dbReference type="ChEBI" id="CHEBI:15378"/>
        <dbReference type="ChEBI" id="CHEBI:37565"/>
        <dbReference type="ChEBI" id="CHEBI:43474"/>
        <dbReference type="ChEBI" id="CHEBI:58189"/>
        <dbReference type="EC" id="3.6.5.4"/>
    </reaction>
</comment>
<dbReference type="PANTHER" id="PTHR43134:SF1">
    <property type="entry name" value="SIGNAL RECOGNITION PARTICLE RECEPTOR SUBUNIT ALPHA"/>
    <property type="match status" value="1"/>
</dbReference>
<dbReference type="InterPro" id="IPR027417">
    <property type="entry name" value="P-loop_NTPase"/>
</dbReference>
<dbReference type="SUPFAM" id="SSF47364">
    <property type="entry name" value="Domain of the SRP/SRP receptor G-proteins"/>
    <property type="match status" value="1"/>
</dbReference>
<dbReference type="GO" id="GO:0005525">
    <property type="term" value="F:GTP binding"/>
    <property type="evidence" value="ECO:0007669"/>
    <property type="project" value="UniProtKB-UniRule"/>
</dbReference>
<feature type="binding site" evidence="8">
    <location>
        <begin position="201"/>
        <end position="208"/>
    </location>
    <ligand>
        <name>GTP</name>
        <dbReference type="ChEBI" id="CHEBI:37565"/>
    </ligand>
</feature>
<evidence type="ECO:0000256" key="4">
    <source>
        <dbReference type="ARBA" id="ARBA00022801"/>
    </source>
</evidence>
<dbReference type="InterPro" id="IPR036225">
    <property type="entry name" value="SRP/SRP_N"/>
</dbReference>
<dbReference type="Gene3D" id="3.40.50.300">
    <property type="entry name" value="P-loop containing nucleotide triphosphate hydrolases"/>
    <property type="match status" value="1"/>
</dbReference>
<comment type="function">
    <text evidence="8">Involved in targeting and insertion of nascent membrane proteins into the cytoplasmic membrane. Acts as a receptor for the complex formed by the signal recognition particle (SRP) and the ribosome-nascent chain (RNC).</text>
</comment>
<keyword evidence="12" id="KW-1185">Reference proteome</keyword>
<dbReference type="Pfam" id="PF00448">
    <property type="entry name" value="SRP54"/>
    <property type="match status" value="1"/>
</dbReference>
<dbReference type="KEGG" id="mmet:MCMEM_0701"/>
<evidence type="ECO:0000313" key="11">
    <source>
        <dbReference type="EMBL" id="AKB84754.1"/>
    </source>
</evidence>
<evidence type="ECO:0000256" key="9">
    <source>
        <dbReference type="SAM" id="MobiDB-lite"/>
    </source>
</evidence>
<keyword evidence="2 8" id="KW-0963">Cytoplasm</keyword>
<feature type="domain" description="SRP54-type proteins GTP-binding" evidence="10">
    <location>
        <begin position="362"/>
        <end position="375"/>
    </location>
</feature>
<dbReference type="AlphaFoldDB" id="A0A0E3X000"/>
<comment type="subunit">
    <text evidence="8">Part of the signal recognition particle protein translocation system, which is composed of SRP and FtsY.</text>
</comment>
<evidence type="ECO:0000256" key="2">
    <source>
        <dbReference type="ARBA" id="ARBA00022490"/>
    </source>
</evidence>
<evidence type="ECO:0000256" key="5">
    <source>
        <dbReference type="ARBA" id="ARBA00023134"/>
    </source>
</evidence>
<keyword evidence="1 8" id="KW-1003">Cell membrane</keyword>
<feature type="binding site" evidence="8">
    <location>
        <begin position="283"/>
        <end position="287"/>
    </location>
    <ligand>
        <name>GTP</name>
        <dbReference type="ChEBI" id="CHEBI:37565"/>
    </ligand>
</feature>
<proteinExistence type="inferred from homology"/>
<dbReference type="GeneID" id="24893216"/>
<dbReference type="OrthoDB" id="372188at2157"/>
<keyword evidence="4 8" id="KW-0378">Hydrolase</keyword>
<evidence type="ECO:0000256" key="6">
    <source>
        <dbReference type="ARBA" id="ARBA00023136"/>
    </source>
</evidence>
<evidence type="ECO:0000256" key="3">
    <source>
        <dbReference type="ARBA" id="ARBA00022741"/>
    </source>
</evidence>
<evidence type="ECO:0000256" key="7">
    <source>
        <dbReference type="ARBA" id="ARBA00023170"/>
    </source>
</evidence>
<dbReference type="GO" id="GO:0005886">
    <property type="term" value="C:plasma membrane"/>
    <property type="evidence" value="ECO:0007669"/>
    <property type="project" value="UniProtKB-SubCell"/>
</dbReference>
<feature type="compositionally biased region" description="Low complexity" evidence="9">
    <location>
        <begin position="64"/>
        <end position="73"/>
    </location>
</feature>
<dbReference type="RefSeq" id="WP_048204930.1">
    <property type="nucleotide sequence ID" value="NZ_CP009518.1"/>
</dbReference>
<dbReference type="STRING" id="1434104.MCMEM_0701"/>
<keyword evidence="6 8" id="KW-0472">Membrane</keyword>
<dbReference type="GO" id="GO:0005737">
    <property type="term" value="C:cytoplasm"/>
    <property type="evidence" value="ECO:0007669"/>
    <property type="project" value="UniProtKB-SubCell"/>
</dbReference>
<dbReference type="GO" id="GO:0003924">
    <property type="term" value="F:GTPase activity"/>
    <property type="evidence" value="ECO:0007669"/>
    <property type="project" value="UniProtKB-UniRule"/>
</dbReference>
<feature type="compositionally biased region" description="Polar residues" evidence="9">
    <location>
        <begin position="74"/>
        <end position="84"/>
    </location>
</feature>